<dbReference type="EMBL" id="BAAARK010000031">
    <property type="protein sequence ID" value="GAA2683499.1"/>
    <property type="molecule type" value="Genomic_DNA"/>
</dbReference>
<proteinExistence type="predicted"/>
<dbReference type="Pfam" id="PF00378">
    <property type="entry name" value="ECH_1"/>
    <property type="match status" value="1"/>
</dbReference>
<dbReference type="Gene3D" id="3.90.226.10">
    <property type="entry name" value="2-enoyl-CoA Hydratase, Chain A, domain 1"/>
    <property type="match status" value="1"/>
</dbReference>
<evidence type="ECO:0008006" key="4">
    <source>
        <dbReference type="Google" id="ProtNLM"/>
    </source>
</evidence>
<evidence type="ECO:0000313" key="3">
    <source>
        <dbReference type="Proteomes" id="UP001500994"/>
    </source>
</evidence>
<protein>
    <recommendedName>
        <fullName evidence="4">Enoyl-CoA hydratase</fullName>
    </recommendedName>
</protein>
<dbReference type="CDD" id="cd06558">
    <property type="entry name" value="crotonase-like"/>
    <property type="match status" value="1"/>
</dbReference>
<organism evidence="2 3">
    <name type="scientific">Streptomyces lunalinharesii</name>
    <dbReference type="NCBI Taxonomy" id="333384"/>
    <lineage>
        <taxon>Bacteria</taxon>
        <taxon>Bacillati</taxon>
        <taxon>Actinomycetota</taxon>
        <taxon>Actinomycetes</taxon>
        <taxon>Kitasatosporales</taxon>
        <taxon>Streptomycetaceae</taxon>
        <taxon>Streptomyces</taxon>
    </lineage>
</organism>
<evidence type="ECO:0000313" key="2">
    <source>
        <dbReference type="EMBL" id="GAA2683499.1"/>
    </source>
</evidence>
<name>A0ABN3SRM4_9ACTN</name>
<dbReference type="PANTHER" id="PTHR11941">
    <property type="entry name" value="ENOYL-COA HYDRATASE-RELATED"/>
    <property type="match status" value="1"/>
</dbReference>
<keyword evidence="3" id="KW-1185">Reference proteome</keyword>
<dbReference type="Proteomes" id="UP001500994">
    <property type="component" value="Unassembled WGS sequence"/>
</dbReference>
<dbReference type="InterPro" id="IPR029045">
    <property type="entry name" value="ClpP/crotonase-like_dom_sf"/>
</dbReference>
<dbReference type="SUPFAM" id="SSF52096">
    <property type="entry name" value="ClpP/crotonase"/>
    <property type="match status" value="1"/>
</dbReference>
<feature type="region of interest" description="Disordered" evidence="1">
    <location>
        <begin position="293"/>
        <end position="357"/>
    </location>
</feature>
<dbReference type="PANTHER" id="PTHR11941:SF54">
    <property type="entry name" value="ENOYL-COA HYDRATASE, MITOCHONDRIAL"/>
    <property type="match status" value="1"/>
</dbReference>
<dbReference type="RefSeq" id="WP_425585526.1">
    <property type="nucleotide sequence ID" value="NZ_BAAARK010000031.1"/>
</dbReference>
<evidence type="ECO:0000256" key="1">
    <source>
        <dbReference type="SAM" id="MobiDB-lite"/>
    </source>
</evidence>
<accession>A0ABN3SRM4</accession>
<dbReference type="InterPro" id="IPR001753">
    <property type="entry name" value="Enoyl-CoA_hydra/iso"/>
</dbReference>
<gene>
    <name evidence="2" type="ORF">GCM10009864_65600</name>
</gene>
<sequence>MSYEDLPALTIDVSDGVATVTIDHPPLNLMDGVLLPSLRAFVARVRDDADVRVIVFESADPEFFIAHGDMAYLTDPDALPAATRAAIAAAPGSTVPEGLNILQAMSEEVRSLPQVTIGKLAGFARGAGNEFFMYLDMRFAAIGKSGQGQPESLMGILPGGGGTVNMTRLAGRARALELILGAELVGAELAERYGLINRALPAAELDSFVDTLARRIAGLRPEVISITKAAVDAVAQPIPRAAYAVENEGLFAAFGDEVTELAHKLLAAGIQTREGERDHERIANSISVPKLSPSVRRGSVGRVPQPLPARALSSGQVDHPGSPGLSGTRPAEAPETAGRAVDGTSSRTLDNAVRPRG</sequence>
<comment type="caution">
    <text evidence="2">The sequence shown here is derived from an EMBL/GenBank/DDBJ whole genome shotgun (WGS) entry which is preliminary data.</text>
</comment>
<reference evidence="2 3" key="1">
    <citation type="journal article" date="2019" name="Int. J. Syst. Evol. Microbiol.">
        <title>The Global Catalogue of Microorganisms (GCM) 10K type strain sequencing project: providing services to taxonomists for standard genome sequencing and annotation.</title>
        <authorList>
            <consortium name="The Broad Institute Genomics Platform"/>
            <consortium name="The Broad Institute Genome Sequencing Center for Infectious Disease"/>
            <person name="Wu L."/>
            <person name="Ma J."/>
        </authorList>
    </citation>
    <scope>NUCLEOTIDE SEQUENCE [LARGE SCALE GENOMIC DNA]</scope>
    <source>
        <strain evidence="2 3">JCM 16374</strain>
    </source>
</reference>